<keyword evidence="5 6" id="KW-0535">Nitrogen fixation</keyword>
<evidence type="ECO:0000259" key="7">
    <source>
        <dbReference type="Pfam" id="PF00148"/>
    </source>
</evidence>
<dbReference type="PANTHER" id="PTHR33712:SF7">
    <property type="entry name" value="LIGHT-INDEPENDENT PROTOCHLOROPHYLLIDE REDUCTASE SUBUNIT B"/>
    <property type="match status" value="1"/>
</dbReference>
<evidence type="ECO:0000256" key="6">
    <source>
        <dbReference type="RuleBase" id="RU004021"/>
    </source>
</evidence>
<dbReference type="SUPFAM" id="SSF53807">
    <property type="entry name" value="Helical backbone' metal receptor"/>
    <property type="match status" value="1"/>
</dbReference>
<protein>
    <recommendedName>
        <fullName evidence="4">Nitrogenase iron-molybdenum cofactor biosynthesis protein NifN</fullName>
    </recommendedName>
</protein>
<comment type="function">
    <text evidence="1">This protein may play a role in the biosynthesis of the prosthetic group of nitrogenase (FeMo cofactor).</text>
</comment>
<gene>
    <name evidence="8" type="primary">nifN</name>
    <name evidence="8" type="ORF">NHN17_10905</name>
</gene>
<keyword evidence="9" id="KW-1185">Reference proteome</keyword>
<dbReference type="Pfam" id="PF00148">
    <property type="entry name" value="Oxidored_nitro"/>
    <property type="match status" value="1"/>
</dbReference>
<comment type="caution">
    <text evidence="8">The sequence shown here is derived from an EMBL/GenBank/DDBJ whole genome shotgun (WGS) entry which is preliminary data.</text>
</comment>
<proteinExistence type="inferred from homology"/>
<evidence type="ECO:0000256" key="2">
    <source>
        <dbReference type="ARBA" id="ARBA00005155"/>
    </source>
</evidence>
<evidence type="ECO:0000256" key="5">
    <source>
        <dbReference type="ARBA" id="ARBA00023231"/>
    </source>
</evidence>
<organism evidence="8 9">
    <name type="scientific">Photobacterium pectinilyticum</name>
    <dbReference type="NCBI Taxonomy" id="2906793"/>
    <lineage>
        <taxon>Bacteria</taxon>
        <taxon>Pseudomonadati</taxon>
        <taxon>Pseudomonadota</taxon>
        <taxon>Gammaproteobacteria</taxon>
        <taxon>Vibrionales</taxon>
        <taxon>Vibrionaceae</taxon>
        <taxon>Photobacterium</taxon>
    </lineage>
</organism>
<sequence length="450" mass="48714">MIKHDNQPLVQQPLKTSAATGAALAAMGVANAIPLMHGSQGCGAFSKVYLIQHFREPMPIQNSAIDQVAAVMGGDDNLLEALALLCQKHQPDCIVVTTTGLTEMQGCDTVRVIQAFYRQYPQYRQTVVIPVATPDFVGTMQSGFSSVVDQLVRQLAPTEVDEEARLVRSPTQVTLLCSVSATSADIENAKRYIEAFGLDALVIPDISDSLDGHLAKGDYSATSTGGTAVASIRNIAASALTIVMGESLLPTAKWLQKRFDIPYLSWEMGMKSTDQLIGYLHTMTAHPVPAWIKRDRQRLEDAWLDSHFLLSGEQIAIALESDLAANYLALLNEIGAEVSLIITTGANEALKQAKRVIIGSLSELNHLDGRIKAVIGSTHAAQITEPAIPVLRAGYPCIDQLGNMDVAQWGYQGARSRLFALANLLLSHHSDEVELHHSDYRFDASEVSAS</sequence>
<dbReference type="InterPro" id="IPR005975">
    <property type="entry name" value="Nase_Mo-Fe_CF"/>
</dbReference>
<dbReference type="Gene3D" id="6.10.250.1090">
    <property type="match status" value="1"/>
</dbReference>
<evidence type="ECO:0000313" key="9">
    <source>
        <dbReference type="Proteomes" id="UP001524460"/>
    </source>
</evidence>
<accession>A0ABT1N1J2</accession>
<comment type="similarity">
    <text evidence="3 6">Belongs to the NifD/NifK/NifE/NifN family.</text>
</comment>
<dbReference type="EMBL" id="JANEYT010000021">
    <property type="protein sequence ID" value="MCQ1058570.1"/>
    <property type="molecule type" value="Genomic_DNA"/>
</dbReference>
<comment type="pathway">
    <text evidence="2">Cofactor biosynthesis; Fe-Mo cofactor biosynthesis.</text>
</comment>
<dbReference type="Proteomes" id="UP001524460">
    <property type="component" value="Unassembled WGS sequence"/>
</dbReference>
<dbReference type="RefSeq" id="WP_255042513.1">
    <property type="nucleotide sequence ID" value="NZ_JANEYT010000021.1"/>
</dbReference>
<feature type="domain" description="Nitrogenase/oxidoreductase component 1" evidence="7">
    <location>
        <begin position="18"/>
        <end position="425"/>
    </location>
</feature>
<dbReference type="Gene3D" id="3.40.50.1980">
    <property type="entry name" value="Nitrogenase molybdenum iron protein domain"/>
    <property type="match status" value="3"/>
</dbReference>
<dbReference type="PANTHER" id="PTHR33712">
    <property type="entry name" value="LIGHT-INDEPENDENT PROTOCHLOROPHYLLIDE REDUCTASE SUBUNIT B"/>
    <property type="match status" value="1"/>
</dbReference>
<dbReference type="InterPro" id="IPR000510">
    <property type="entry name" value="Nase/OxRdtase_comp1"/>
</dbReference>
<evidence type="ECO:0000256" key="1">
    <source>
        <dbReference type="ARBA" id="ARBA00003171"/>
    </source>
</evidence>
<evidence type="ECO:0000256" key="3">
    <source>
        <dbReference type="ARBA" id="ARBA00011002"/>
    </source>
</evidence>
<dbReference type="NCBIfam" id="TIGR01285">
    <property type="entry name" value="nifN"/>
    <property type="match status" value="1"/>
</dbReference>
<dbReference type="InterPro" id="IPR050152">
    <property type="entry name" value="ChlB/BchB/BchZ"/>
</dbReference>
<evidence type="ECO:0000313" key="8">
    <source>
        <dbReference type="EMBL" id="MCQ1058570.1"/>
    </source>
</evidence>
<name>A0ABT1N1J2_9GAMM</name>
<reference evidence="8 9" key="1">
    <citation type="submission" date="2022-07" db="EMBL/GenBank/DDBJ databases">
        <title>Photobacterium pectinilyticum sp. nov., a marine bacterium isolated from surface seawater of Qingdao offshore.</title>
        <authorList>
            <person name="Wang X."/>
        </authorList>
    </citation>
    <scope>NUCLEOTIDE SEQUENCE [LARGE SCALE GENOMIC DNA]</scope>
    <source>
        <strain evidence="8 9">ZSDE20</strain>
    </source>
</reference>
<evidence type="ECO:0000256" key="4">
    <source>
        <dbReference type="ARBA" id="ARBA00013282"/>
    </source>
</evidence>
<dbReference type="PROSITE" id="PS00699">
    <property type="entry name" value="NITROGENASE_1_1"/>
    <property type="match status" value="1"/>
</dbReference>
<dbReference type="InterPro" id="IPR000318">
    <property type="entry name" value="Nase_comp1_CS"/>
</dbReference>